<dbReference type="InterPro" id="IPR009097">
    <property type="entry name" value="Cyclic_Pdiesterase"/>
</dbReference>
<evidence type="ECO:0000313" key="1">
    <source>
        <dbReference type="EMBL" id="SIQ52169.1"/>
    </source>
</evidence>
<dbReference type="STRING" id="49186.SAMN05421647_105316"/>
<dbReference type="eggNOG" id="COG1514">
    <property type="taxonomic scope" value="Bacteria"/>
</dbReference>
<dbReference type="Pfam" id="PF13563">
    <property type="entry name" value="2_5_RNA_ligase2"/>
    <property type="match status" value="1"/>
</dbReference>
<dbReference type="Proteomes" id="UP000186895">
    <property type="component" value="Unassembled WGS sequence"/>
</dbReference>
<keyword evidence="1" id="KW-0436">Ligase</keyword>
<evidence type="ECO:0000313" key="2">
    <source>
        <dbReference type="Proteomes" id="UP000186895"/>
    </source>
</evidence>
<organism evidence="1 2">
    <name type="scientific">Marinobacterium stanieri</name>
    <dbReference type="NCBI Taxonomy" id="49186"/>
    <lineage>
        <taxon>Bacteria</taxon>
        <taxon>Pseudomonadati</taxon>
        <taxon>Pseudomonadota</taxon>
        <taxon>Gammaproteobacteria</taxon>
        <taxon>Oceanospirillales</taxon>
        <taxon>Oceanospirillaceae</taxon>
        <taxon>Marinobacterium</taxon>
    </lineage>
</organism>
<keyword evidence="2" id="KW-1185">Reference proteome</keyword>
<name>A0A1N6TFJ6_9GAMM</name>
<gene>
    <name evidence="1" type="ORF">SAMN05421647_105316</name>
</gene>
<dbReference type="EMBL" id="FTMN01000005">
    <property type="protein sequence ID" value="SIQ52169.1"/>
    <property type="molecule type" value="Genomic_DNA"/>
</dbReference>
<reference evidence="1 2" key="1">
    <citation type="submission" date="2017-01" db="EMBL/GenBank/DDBJ databases">
        <authorList>
            <person name="Mah S.A."/>
            <person name="Swanson W.J."/>
            <person name="Moy G.W."/>
            <person name="Vacquier V.D."/>
        </authorList>
    </citation>
    <scope>NUCLEOTIDE SEQUENCE [LARGE SCALE GENOMIC DNA]</scope>
    <source>
        <strain evidence="1 2">DSM 7027</strain>
    </source>
</reference>
<dbReference type="GO" id="GO:0016874">
    <property type="term" value="F:ligase activity"/>
    <property type="evidence" value="ECO:0007669"/>
    <property type="project" value="UniProtKB-KW"/>
</dbReference>
<dbReference type="Gene3D" id="3.90.1140.10">
    <property type="entry name" value="Cyclic phosphodiesterase"/>
    <property type="match status" value="1"/>
</dbReference>
<dbReference type="AlphaFoldDB" id="A0A1N6TFJ6"/>
<sequence length="219" mass="24775">MKQPKHTLAVSLDDWPQWHRGIRQYAVWCLPVNDPQWLAFIDQAQTQLSPWLHPGYARQPHITLFAAGLVDKNHYSADMQAAQIQSLELYSLSPVLLTASCLSTFSTAPWLGIEDVNNQLESLRSLISKGVAEDSPAQQYQPHITLGFYRDSYPLADLTQRFEQLQQLAAKLPTLEITELHLCYYNTQEIQGPLLIQHAITLNPEEDTTSAGTQLQQPL</sequence>
<proteinExistence type="predicted"/>
<protein>
    <submittedName>
        <fullName evidence="1">2'-5' RNA ligase superfamily protein</fullName>
    </submittedName>
</protein>
<accession>A0A1N6TFJ6</accession>
<dbReference type="SUPFAM" id="SSF55144">
    <property type="entry name" value="LigT-like"/>
    <property type="match status" value="1"/>
</dbReference>
<dbReference type="RefSeq" id="WP_076463154.1">
    <property type="nucleotide sequence ID" value="NZ_FTMN01000005.1"/>
</dbReference>